<organism evidence="1">
    <name type="scientific">freshwater metagenome</name>
    <dbReference type="NCBI Taxonomy" id="449393"/>
    <lineage>
        <taxon>unclassified sequences</taxon>
        <taxon>metagenomes</taxon>
        <taxon>ecological metagenomes</taxon>
    </lineage>
</organism>
<proteinExistence type="predicted"/>
<evidence type="ECO:0000313" key="3">
    <source>
        <dbReference type="EMBL" id="CAB5026723.1"/>
    </source>
</evidence>
<dbReference type="PANTHER" id="PTHR33973">
    <property type="entry name" value="OS07G0153300 PROTEIN"/>
    <property type="match status" value="1"/>
</dbReference>
<dbReference type="EMBL" id="CAFABE010000017">
    <property type="protein sequence ID" value="CAB4823227.1"/>
    <property type="molecule type" value="Genomic_DNA"/>
</dbReference>
<dbReference type="InterPro" id="IPR010775">
    <property type="entry name" value="DUF1365"/>
</dbReference>
<name>A0A6J6ZT07_9ZZZZ</name>
<dbReference type="AlphaFoldDB" id="A0A6J6ZT07"/>
<dbReference type="EMBL" id="CAFBLT010000001">
    <property type="protein sequence ID" value="CAB4860095.1"/>
    <property type="molecule type" value="Genomic_DNA"/>
</dbReference>
<evidence type="ECO:0000313" key="2">
    <source>
        <dbReference type="EMBL" id="CAB4860095.1"/>
    </source>
</evidence>
<dbReference type="PANTHER" id="PTHR33973:SF4">
    <property type="entry name" value="OS07G0153300 PROTEIN"/>
    <property type="match status" value="1"/>
</dbReference>
<evidence type="ECO:0000313" key="1">
    <source>
        <dbReference type="EMBL" id="CAB4823227.1"/>
    </source>
</evidence>
<gene>
    <name evidence="1" type="ORF">UFOPK3164_00568</name>
    <name evidence="2" type="ORF">UFOPK3427_00128</name>
    <name evidence="3" type="ORF">UFOPK4112_01277</name>
</gene>
<dbReference type="Pfam" id="PF07103">
    <property type="entry name" value="DUF1365"/>
    <property type="match status" value="1"/>
</dbReference>
<sequence length="257" mass="29254">MTSSFLSHGLYEGTVWHHRNTPDYGFRQSVSLGYFNLDDLDAAMDASPLLGSKGLSPAKFRRQDFFGDPSQPLAECVRDLVEKHLGFRPLGPVCVLANLRTWGWCFNPIVFYWCYDESGSEVAQVLGVTNTPWHEYHNYVIDRRTSQSVTELEKAHHVSPFFPMDLHYTIEQTAPHTAFSFAMRVFQGPTEIFTAGLEATKVPLNAKNLRTLLLRRPTQRVSLGIYAHAAKLWRTGARYVPHPRKNKTVKSGERISR</sequence>
<accession>A0A6J6ZT07</accession>
<protein>
    <submittedName>
        <fullName evidence="1">Unannotated protein</fullName>
    </submittedName>
</protein>
<dbReference type="EMBL" id="CAFBPM010000012">
    <property type="protein sequence ID" value="CAB5026723.1"/>
    <property type="molecule type" value="Genomic_DNA"/>
</dbReference>
<reference evidence="1" key="1">
    <citation type="submission" date="2020-05" db="EMBL/GenBank/DDBJ databases">
        <authorList>
            <person name="Chiriac C."/>
            <person name="Salcher M."/>
            <person name="Ghai R."/>
            <person name="Kavagutti S V."/>
        </authorList>
    </citation>
    <scope>NUCLEOTIDE SEQUENCE</scope>
</reference>